<dbReference type="EMBL" id="JADYXP020000007">
    <property type="protein sequence ID" value="KAL0119872.1"/>
    <property type="molecule type" value="Genomic_DNA"/>
</dbReference>
<dbReference type="Proteomes" id="UP001430953">
    <property type="component" value="Unassembled WGS sequence"/>
</dbReference>
<proteinExistence type="predicted"/>
<evidence type="ECO:0000313" key="1">
    <source>
        <dbReference type="EMBL" id="KAL0119872.1"/>
    </source>
</evidence>
<comment type="caution">
    <text evidence="1">The sequence shown here is derived from an EMBL/GenBank/DDBJ whole genome shotgun (WGS) entry which is preliminary data.</text>
</comment>
<gene>
    <name evidence="1" type="ORF">PUN28_007951</name>
</gene>
<keyword evidence="2" id="KW-1185">Reference proteome</keyword>
<reference evidence="1 2" key="1">
    <citation type="submission" date="2023-03" db="EMBL/GenBank/DDBJ databases">
        <title>High recombination rates correlate with genetic variation in Cardiocondyla obscurior ants.</title>
        <authorList>
            <person name="Errbii M."/>
        </authorList>
    </citation>
    <scope>NUCLEOTIDE SEQUENCE [LARGE SCALE GENOMIC DNA]</scope>
    <source>
        <strain evidence="1">Alpha-2009</strain>
        <tissue evidence="1">Whole body</tissue>
    </source>
</reference>
<name>A0AAW2G057_9HYME</name>
<organism evidence="1 2">
    <name type="scientific">Cardiocondyla obscurior</name>
    <dbReference type="NCBI Taxonomy" id="286306"/>
    <lineage>
        <taxon>Eukaryota</taxon>
        <taxon>Metazoa</taxon>
        <taxon>Ecdysozoa</taxon>
        <taxon>Arthropoda</taxon>
        <taxon>Hexapoda</taxon>
        <taxon>Insecta</taxon>
        <taxon>Pterygota</taxon>
        <taxon>Neoptera</taxon>
        <taxon>Endopterygota</taxon>
        <taxon>Hymenoptera</taxon>
        <taxon>Apocrita</taxon>
        <taxon>Aculeata</taxon>
        <taxon>Formicoidea</taxon>
        <taxon>Formicidae</taxon>
        <taxon>Myrmicinae</taxon>
        <taxon>Cardiocondyla</taxon>
    </lineage>
</organism>
<evidence type="ECO:0000313" key="2">
    <source>
        <dbReference type="Proteomes" id="UP001430953"/>
    </source>
</evidence>
<accession>A0AAW2G057</accession>
<sequence length="135" mass="15373">MEKQGQAVSPFIALLEFVSIACNPGDLKDLSARGKNSCNVPASRNRRVVIAFINKLDSLHGTVSVVSKVFARRDDNHVVLDTTEPRNFTDYLYSSEFRFNRTERLRRSDGLVKSVVTYRDWMSLHLSMVDFNCRG</sequence>
<dbReference type="AlphaFoldDB" id="A0AAW2G057"/>
<protein>
    <submittedName>
        <fullName evidence="1">Uncharacterized protein</fullName>
    </submittedName>
</protein>